<dbReference type="Proteomes" id="UP000324996">
    <property type="component" value="Unassembled WGS sequence"/>
</dbReference>
<gene>
    <name evidence="2" type="ORF">JCM17846_27930</name>
</gene>
<name>A0A5A7N9R7_9PROT</name>
<evidence type="ECO:0000313" key="2">
    <source>
        <dbReference type="EMBL" id="GER05111.1"/>
    </source>
</evidence>
<evidence type="ECO:0000313" key="3">
    <source>
        <dbReference type="Proteomes" id="UP000324996"/>
    </source>
</evidence>
<dbReference type="AlphaFoldDB" id="A0A5A7N9R7"/>
<accession>A0A5A7N9R7</accession>
<feature type="region of interest" description="Disordered" evidence="1">
    <location>
        <begin position="913"/>
        <end position="937"/>
    </location>
</feature>
<protein>
    <submittedName>
        <fullName evidence="2">Uncharacterized protein</fullName>
    </submittedName>
</protein>
<keyword evidence="3" id="KW-1185">Reference proteome</keyword>
<comment type="caution">
    <text evidence="2">The sequence shown here is derived from an EMBL/GenBank/DDBJ whole genome shotgun (WGS) entry which is preliminary data.</text>
</comment>
<proteinExistence type="predicted"/>
<organism evidence="2 3">
    <name type="scientific">Iodidimonas nitroreducens</name>
    <dbReference type="NCBI Taxonomy" id="1236968"/>
    <lineage>
        <taxon>Bacteria</taxon>
        <taxon>Pseudomonadati</taxon>
        <taxon>Pseudomonadota</taxon>
        <taxon>Alphaproteobacteria</taxon>
        <taxon>Iodidimonadales</taxon>
        <taxon>Iodidimonadaceae</taxon>
        <taxon>Iodidimonas</taxon>
    </lineage>
</organism>
<dbReference type="InterPro" id="IPR021730">
    <property type="entry name" value="YdbH"/>
</dbReference>
<evidence type="ECO:0000256" key="1">
    <source>
        <dbReference type="SAM" id="MobiDB-lite"/>
    </source>
</evidence>
<sequence length="937" mass="100394">MIVLLALFYALAPFFLTMGLERLLKNAGFAQPQVHDLSIKAGWTVAIGRLSLGAEKDLVLHQITAQSSPRALIKGRLQSLEIGSLSARIMVDQAALLEGQTVRILSCAGVVFPQNRESAGLSLPFDRLQLNRADFVFKNAGKEAPLQGPLIMGLDRLRIALDDDPANENGNEPQTKISSAISLRHDFGQMTGTVEAALSKAGAPLYARLLLQEGALIWPQMAKASPEQSPEARLEAKIEGTLEADWQTGALMADLRARAPDHSLHLKARADLVSLASTGRIEAESRDPGALYPAISSRTETRLGADYALEWAAGGPLLTLDPLEIHLGSLVISDMALIEGRMAPGQFKGTARIDARAGLSVKDRPSLFVEGAVQSGFSGRIANADIMGLDVAMPAFSLEASPQKISIAPNQCVDISLDSLEVVDFMASGLPSLCLHAAEPNTPSDQPSPPFLAYDLATKRIDLAMAIRSIPFAIAIKDGTQSWPLSGQSPQVLVHAHSLPDAGITAKIKAEGGRLNWPDPALIFADIASGIEMEKGQIQSLNFEIGTLKSATDPQMLAPLRIEGQSVWDMAGIDFKAWASDPMGVFVLEMDGRAEKRGDGQATLLLYPVTFMPDIAEPGDLLPLLGDRLQNFVGTLGFDGALSWAAPVTAKGVDASDPFLSRLQMGGLLTLDEIGFERDALSLSGLSSQIRIDRIWPLKTAADQSLAIKSLNAGFPLLNGHAVFDLSDADRLSVDAARFDLAGGSIRVEPFIVDLTAIEDTHLVLLVEDAKLAQIFQAGGVDGLTGDGLLTGRLPLQYKDGTVQITDGFLKASENGVMHYAPNDLPDFLRGDDLRSQMLRQALRNFHYDHLNLGINGDLAGQQSLNLEARGANPDFLDGHPIELNFNLQGALMSAIDSAMGAGRASNLENLYRQSQMPPPPMPLDDVQKNPQKSGPQ</sequence>
<dbReference type="EMBL" id="BKCN01000018">
    <property type="protein sequence ID" value="GER05111.1"/>
    <property type="molecule type" value="Genomic_DNA"/>
</dbReference>
<reference evidence="2 3" key="1">
    <citation type="submission" date="2019-09" db="EMBL/GenBank/DDBJ databases">
        <title>NBRP : Genome information of microbial organism related human and environment.</title>
        <authorList>
            <person name="Hattori M."/>
            <person name="Oshima K."/>
            <person name="Inaba H."/>
            <person name="Suda W."/>
            <person name="Sakamoto M."/>
            <person name="Iino T."/>
            <person name="Kitahara M."/>
            <person name="Oshida Y."/>
            <person name="Iida T."/>
            <person name="Kudo T."/>
            <person name="Itoh T."/>
            <person name="Ohkuma M."/>
        </authorList>
    </citation>
    <scope>NUCLEOTIDE SEQUENCE [LARGE SCALE GENOMIC DNA]</scope>
    <source>
        <strain evidence="2 3">Q-1</strain>
    </source>
</reference>
<dbReference type="Pfam" id="PF11739">
    <property type="entry name" value="YdbH-like"/>
    <property type="match status" value="1"/>
</dbReference>